<dbReference type="NCBIfam" id="TIGR01414">
    <property type="entry name" value="autotrans_barl"/>
    <property type="match status" value="1"/>
</dbReference>
<dbReference type="eggNOG" id="COG3637">
    <property type="taxonomic scope" value="Bacteria"/>
</dbReference>
<feature type="chain" id="PRO_5004060425" description="Outer membrane protein beta-barrel domain-containing protein" evidence="2">
    <location>
        <begin position="22"/>
        <end position="187"/>
    </location>
</feature>
<feature type="domain" description="Outer membrane protein beta-barrel" evidence="3">
    <location>
        <begin position="11"/>
        <end position="185"/>
    </location>
</feature>
<dbReference type="EMBL" id="CP003537">
    <property type="protein sequence ID" value="AGH94909.1"/>
    <property type="molecule type" value="Genomic_DNA"/>
</dbReference>
<keyword evidence="5" id="KW-1185">Reference proteome</keyword>
<feature type="signal peptide" evidence="2">
    <location>
        <begin position="1"/>
        <end position="21"/>
    </location>
</feature>
<accession>M4VP51</accession>
<dbReference type="Proteomes" id="UP000012040">
    <property type="component" value="Chromosome"/>
</dbReference>
<dbReference type="InterPro" id="IPR006315">
    <property type="entry name" value="OM_autotransptr_brl_dom"/>
</dbReference>
<organism evidence="4 5">
    <name type="scientific">Pseudobdellovibrio exovorus JSS</name>
    <dbReference type="NCBI Taxonomy" id="1184267"/>
    <lineage>
        <taxon>Bacteria</taxon>
        <taxon>Pseudomonadati</taxon>
        <taxon>Bdellovibrionota</taxon>
        <taxon>Bdellovibrionia</taxon>
        <taxon>Bdellovibrionales</taxon>
        <taxon>Pseudobdellovibrionaceae</taxon>
        <taxon>Pseudobdellovibrio</taxon>
    </lineage>
</organism>
<protein>
    <recommendedName>
        <fullName evidence="3">Outer membrane protein beta-barrel domain-containing protein</fullName>
    </recommendedName>
</protein>
<dbReference type="SUPFAM" id="SSF56925">
    <property type="entry name" value="OMPA-like"/>
    <property type="match status" value="1"/>
</dbReference>
<evidence type="ECO:0000313" key="4">
    <source>
        <dbReference type="EMBL" id="AGH94909.1"/>
    </source>
</evidence>
<keyword evidence="1 2" id="KW-0732">Signal</keyword>
<gene>
    <name evidence="4" type="ORF">A11Q_689</name>
</gene>
<dbReference type="KEGG" id="bex:A11Q_689"/>
<sequence length="187" mass="20940">MAYLKIAAYFLVLAFSIPSHALLTELGVSYGYSKKTFNSTNFYQTDSISGSVAFYFLEKWAIETSYTESFYESQESDITSTRTVQQRSKIANASLMWMMLDRSSAVQPYIKGGAAHIRKNQTIKYVNANSIEIPESAGWAPSYGVGLKVALTERFSVKLSYDVWKTPLSDGTNSDDTSFKAGLTWYL</sequence>
<dbReference type="Gene3D" id="2.40.160.20">
    <property type="match status" value="1"/>
</dbReference>
<evidence type="ECO:0000256" key="1">
    <source>
        <dbReference type="ARBA" id="ARBA00022729"/>
    </source>
</evidence>
<dbReference type="PATRIC" id="fig|1184267.3.peg.698"/>
<dbReference type="RefSeq" id="WP_015469399.1">
    <property type="nucleotide sequence ID" value="NC_020813.1"/>
</dbReference>
<dbReference type="HOGENOM" id="CLU_1445034_0_0_7"/>
<dbReference type="InterPro" id="IPR027385">
    <property type="entry name" value="Beta-barrel_OMP"/>
</dbReference>
<dbReference type="InterPro" id="IPR011250">
    <property type="entry name" value="OMP/PagP_B-barrel"/>
</dbReference>
<dbReference type="AlphaFoldDB" id="M4VP51"/>
<dbReference type="OrthoDB" id="5293115at2"/>
<dbReference type="GO" id="GO:0019867">
    <property type="term" value="C:outer membrane"/>
    <property type="evidence" value="ECO:0007669"/>
    <property type="project" value="InterPro"/>
</dbReference>
<evidence type="ECO:0000313" key="5">
    <source>
        <dbReference type="Proteomes" id="UP000012040"/>
    </source>
</evidence>
<dbReference type="STRING" id="1184267.A11Q_689"/>
<dbReference type="Pfam" id="PF13505">
    <property type="entry name" value="OMP_b-brl"/>
    <property type="match status" value="1"/>
</dbReference>
<name>M4VP51_9BACT</name>
<reference evidence="4 5" key="1">
    <citation type="journal article" date="2013" name="ISME J.">
        <title>By their genes ye shall know them: genomic signatures of predatory bacteria.</title>
        <authorList>
            <person name="Pasternak Z."/>
            <person name="Pietrokovski S."/>
            <person name="Rotem O."/>
            <person name="Gophna U."/>
            <person name="Lurie-Weinberger M.N."/>
            <person name="Jurkevitch E."/>
        </authorList>
    </citation>
    <scope>NUCLEOTIDE SEQUENCE [LARGE SCALE GENOMIC DNA]</scope>
    <source>
        <strain evidence="4 5">JSS</strain>
    </source>
</reference>
<evidence type="ECO:0000259" key="3">
    <source>
        <dbReference type="Pfam" id="PF13505"/>
    </source>
</evidence>
<proteinExistence type="predicted"/>
<evidence type="ECO:0000256" key="2">
    <source>
        <dbReference type="SAM" id="SignalP"/>
    </source>
</evidence>